<keyword evidence="3" id="KW-1185">Reference proteome</keyword>
<dbReference type="SUPFAM" id="SSF50129">
    <property type="entry name" value="GroES-like"/>
    <property type="match status" value="1"/>
</dbReference>
<dbReference type="EMBL" id="CACVBS010000048">
    <property type="protein sequence ID" value="CAA7265385.1"/>
    <property type="molecule type" value="Genomic_DNA"/>
</dbReference>
<dbReference type="SUPFAM" id="SSF51735">
    <property type="entry name" value="NAD(P)-binding Rossmann-fold domains"/>
    <property type="match status" value="1"/>
</dbReference>
<protein>
    <recommendedName>
        <fullName evidence="1">Enoyl reductase (ER) domain-containing protein</fullName>
    </recommendedName>
</protein>
<dbReference type="InterPro" id="IPR013154">
    <property type="entry name" value="ADH-like_N"/>
</dbReference>
<name>A0A8S0W0I4_CYCAE</name>
<dbReference type="PANTHER" id="PTHR44013:SF1">
    <property type="entry name" value="ZINC-TYPE ALCOHOL DEHYDROGENASE-LIKE PROTEIN C16A3.02C"/>
    <property type="match status" value="1"/>
</dbReference>
<reference evidence="2 3" key="1">
    <citation type="submission" date="2020-01" db="EMBL/GenBank/DDBJ databases">
        <authorList>
            <person name="Gupta K D."/>
        </authorList>
    </citation>
    <scope>NUCLEOTIDE SEQUENCE [LARGE SCALE GENOMIC DNA]</scope>
</reference>
<dbReference type="InterPro" id="IPR036291">
    <property type="entry name" value="NAD(P)-bd_dom_sf"/>
</dbReference>
<dbReference type="SMART" id="SM00829">
    <property type="entry name" value="PKS_ER"/>
    <property type="match status" value="1"/>
</dbReference>
<dbReference type="PANTHER" id="PTHR44013">
    <property type="entry name" value="ZINC-TYPE ALCOHOL DEHYDROGENASE-LIKE PROTEIN C16A3.02C"/>
    <property type="match status" value="1"/>
</dbReference>
<feature type="domain" description="Enoyl reductase (ER)" evidence="1">
    <location>
        <begin position="18"/>
        <end position="346"/>
    </location>
</feature>
<dbReference type="GO" id="GO:0016491">
    <property type="term" value="F:oxidoreductase activity"/>
    <property type="evidence" value="ECO:0007669"/>
    <property type="project" value="InterPro"/>
</dbReference>
<dbReference type="AlphaFoldDB" id="A0A8S0W0I4"/>
<dbReference type="OrthoDB" id="3509362at2759"/>
<accession>A0A8S0W0I4</accession>
<dbReference type="Gene3D" id="3.40.50.720">
    <property type="entry name" value="NAD(P)-binding Rossmann-like Domain"/>
    <property type="match status" value="1"/>
</dbReference>
<organism evidence="2 3">
    <name type="scientific">Cyclocybe aegerita</name>
    <name type="common">Black poplar mushroom</name>
    <name type="synonym">Agrocybe aegerita</name>
    <dbReference type="NCBI Taxonomy" id="1973307"/>
    <lineage>
        <taxon>Eukaryota</taxon>
        <taxon>Fungi</taxon>
        <taxon>Dikarya</taxon>
        <taxon>Basidiomycota</taxon>
        <taxon>Agaricomycotina</taxon>
        <taxon>Agaricomycetes</taxon>
        <taxon>Agaricomycetidae</taxon>
        <taxon>Agaricales</taxon>
        <taxon>Agaricineae</taxon>
        <taxon>Bolbitiaceae</taxon>
        <taxon>Cyclocybe</taxon>
    </lineage>
</organism>
<evidence type="ECO:0000313" key="2">
    <source>
        <dbReference type="EMBL" id="CAA7265385.1"/>
    </source>
</evidence>
<dbReference type="InterPro" id="IPR011032">
    <property type="entry name" value="GroES-like_sf"/>
</dbReference>
<dbReference type="Proteomes" id="UP000467700">
    <property type="component" value="Unassembled WGS sequence"/>
</dbReference>
<dbReference type="InterPro" id="IPR020843">
    <property type="entry name" value="ER"/>
</dbReference>
<comment type="caution">
    <text evidence="2">The sequence shown here is derived from an EMBL/GenBank/DDBJ whole genome shotgun (WGS) entry which is preliminary data.</text>
</comment>
<gene>
    <name evidence="2" type="ORF">AAE3_LOCUS7507</name>
</gene>
<sequence length="353" mass="38808">MAEIPDVQQAWVVVRRGRPSYALELKTDWPVPKKLEKGEVLVKVQAAALNPLGWKLMRVLPNFLAKRPHVAESDFSGVIVDANGTEFSNGDPVYGWIPTDLQQKTRQGSIQQYLRVPVDYIVPRPPNVTPIQAAGITLTSTTAYLALVTVAKVEAEQTVFINGGSTAVGAYSIQLAKAKGAKVVATASGKNEAFVKSMGADEFIDYTQEPGLVKRLTEHPPSTKYNIIYDAAGLIDPALYCNSAKYLAPNGIFMSTGPIPHTVSFPEVWKGIRTLFAISMPAWLGNVNRKYAIPMVRNNKEYLVEVQKLFAEGKLKPIVDSVYKFEDTLQAYDRILTTRATGKVIVKVDPTVE</sequence>
<dbReference type="Pfam" id="PF08240">
    <property type="entry name" value="ADH_N"/>
    <property type="match status" value="1"/>
</dbReference>
<dbReference type="InterPro" id="IPR052733">
    <property type="entry name" value="Chloroplast_QOR"/>
</dbReference>
<evidence type="ECO:0000259" key="1">
    <source>
        <dbReference type="SMART" id="SM00829"/>
    </source>
</evidence>
<proteinExistence type="predicted"/>
<dbReference type="Pfam" id="PF13602">
    <property type="entry name" value="ADH_zinc_N_2"/>
    <property type="match status" value="1"/>
</dbReference>
<dbReference type="CDD" id="cd08267">
    <property type="entry name" value="MDR1"/>
    <property type="match status" value="1"/>
</dbReference>
<evidence type="ECO:0000313" key="3">
    <source>
        <dbReference type="Proteomes" id="UP000467700"/>
    </source>
</evidence>
<dbReference type="Gene3D" id="3.90.180.10">
    <property type="entry name" value="Medium-chain alcohol dehydrogenases, catalytic domain"/>
    <property type="match status" value="1"/>
</dbReference>